<dbReference type="EMBL" id="JAIQCV010000013">
    <property type="protein sequence ID" value="KAH1032910.1"/>
    <property type="molecule type" value="Genomic_DNA"/>
</dbReference>
<evidence type="ECO:0000313" key="2">
    <source>
        <dbReference type="EMBL" id="KAH1032910.1"/>
    </source>
</evidence>
<evidence type="ECO:0000313" key="3">
    <source>
        <dbReference type="Proteomes" id="UP000828251"/>
    </source>
</evidence>
<name>A0A9D3UAK9_9ROSI</name>
<accession>A0A9D3UAK9</accession>
<keyword evidence="3" id="KW-1185">Reference proteome</keyword>
<gene>
    <name evidence="2" type="ORF">J1N35_045084</name>
</gene>
<dbReference type="Proteomes" id="UP000828251">
    <property type="component" value="Unassembled WGS sequence"/>
</dbReference>
<protein>
    <submittedName>
        <fullName evidence="2">Uncharacterized protein</fullName>
    </submittedName>
</protein>
<feature type="region of interest" description="Disordered" evidence="1">
    <location>
        <begin position="41"/>
        <end position="62"/>
    </location>
</feature>
<organism evidence="2 3">
    <name type="scientific">Gossypium stocksii</name>
    <dbReference type="NCBI Taxonomy" id="47602"/>
    <lineage>
        <taxon>Eukaryota</taxon>
        <taxon>Viridiplantae</taxon>
        <taxon>Streptophyta</taxon>
        <taxon>Embryophyta</taxon>
        <taxon>Tracheophyta</taxon>
        <taxon>Spermatophyta</taxon>
        <taxon>Magnoliopsida</taxon>
        <taxon>eudicotyledons</taxon>
        <taxon>Gunneridae</taxon>
        <taxon>Pentapetalae</taxon>
        <taxon>rosids</taxon>
        <taxon>malvids</taxon>
        <taxon>Malvales</taxon>
        <taxon>Malvaceae</taxon>
        <taxon>Malvoideae</taxon>
        <taxon>Gossypium</taxon>
    </lineage>
</organism>
<dbReference type="AlphaFoldDB" id="A0A9D3UAK9"/>
<evidence type="ECO:0000256" key="1">
    <source>
        <dbReference type="SAM" id="MobiDB-lite"/>
    </source>
</evidence>
<sequence length="198" mass="21275">MDFRGILKSRKFIENLKNNNWGNPIFRKREQMGGVKRDFGFGTSKVSRPEVDGAMGPSPAASPETNCVLGLDGSNLIMVTSCSGLSQDNGVGPSSAVSHKTNCVLGPAGSKTIMTSSYNRLSQPNGVVDLPCTKPESQIEEIGGFSNTLNDSEENERDVSNLHTKAISMMLDLVEIQVTDANGGLNPQRHTAVSFNEK</sequence>
<proteinExistence type="predicted"/>
<reference evidence="2 3" key="1">
    <citation type="journal article" date="2021" name="Plant Biotechnol. J.">
        <title>Multi-omics assisted identification of the key and species-specific regulatory components of drought-tolerant mechanisms in Gossypium stocksii.</title>
        <authorList>
            <person name="Yu D."/>
            <person name="Ke L."/>
            <person name="Zhang D."/>
            <person name="Wu Y."/>
            <person name="Sun Y."/>
            <person name="Mei J."/>
            <person name="Sun J."/>
            <person name="Sun Y."/>
        </authorList>
    </citation>
    <scope>NUCLEOTIDE SEQUENCE [LARGE SCALE GENOMIC DNA]</scope>
    <source>
        <strain evidence="3">cv. E1</strain>
        <tissue evidence="2">Leaf</tissue>
    </source>
</reference>
<comment type="caution">
    <text evidence="2">The sequence shown here is derived from an EMBL/GenBank/DDBJ whole genome shotgun (WGS) entry which is preliminary data.</text>
</comment>